<keyword evidence="7" id="KW-0547">Nucleotide-binding</keyword>
<evidence type="ECO:0000256" key="9">
    <source>
        <dbReference type="ARBA" id="ARBA00022842"/>
    </source>
</evidence>
<keyword evidence="4" id="KW-0963">Cytoplasm</keyword>
<keyword evidence="5" id="KW-0819">tRNA processing</keyword>
<evidence type="ECO:0000256" key="7">
    <source>
        <dbReference type="ARBA" id="ARBA00022741"/>
    </source>
</evidence>
<dbReference type="PANTHER" id="PTHR33540">
    <property type="entry name" value="TRNA THREONYLCARBAMOYLADENOSINE BIOSYNTHESIS PROTEIN TSAE"/>
    <property type="match status" value="1"/>
</dbReference>
<keyword evidence="12" id="KW-1185">Reference proteome</keyword>
<dbReference type="SUPFAM" id="SSF52540">
    <property type="entry name" value="P-loop containing nucleoside triphosphate hydrolases"/>
    <property type="match status" value="1"/>
</dbReference>
<keyword evidence="8" id="KW-0067">ATP-binding</keyword>
<proteinExistence type="inferred from homology"/>
<dbReference type="OrthoDB" id="9800307at2"/>
<comment type="caution">
    <text evidence="11">The sequence shown here is derived from an EMBL/GenBank/DDBJ whole genome shotgun (WGS) entry which is preliminary data.</text>
</comment>
<evidence type="ECO:0000256" key="8">
    <source>
        <dbReference type="ARBA" id="ARBA00022840"/>
    </source>
</evidence>
<dbReference type="GO" id="GO:0016740">
    <property type="term" value="F:transferase activity"/>
    <property type="evidence" value="ECO:0007669"/>
    <property type="project" value="UniProtKB-KW"/>
</dbReference>
<evidence type="ECO:0000256" key="1">
    <source>
        <dbReference type="ARBA" id="ARBA00004496"/>
    </source>
</evidence>
<evidence type="ECO:0000256" key="2">
    <source>
        <dbReference type="ARBA" id="ARBA00007599"/>
    </source>
</evidence>
<dbReference type="Proteomes" id="UP000281343">
    <property type="component" value="Unassembled WGS sequence"/>
</dbReference>
<dbReference type="InterPro" id="IPR003442">
    <property type="entry name" value="T6A_TsaE"/>
</dbReference>
<evidence type="ECO:0000256" key="5">
    <source>
        <dbReference type="ARBA" id="ARBA00022694"/>
    </source>
</evidence>
<dbReference type="NCBIfam" id="TIGR00150">
    <property type="entry name" value="T6A_YjeE"/>
    <property type="match status" value="1"/>
</dbReference>
<evidence type="ECO:0000256" key="4">
    <source>
        <dbReference type="ARBA" id="ARBA00022490"/>
    </source>
</evidence>
<evidence type="ECO:0000256" key="10">
    <source>
        <dbReference type="ARBA" id="ARBA00032441"/>
    </source>
</evidence>
<dbReference type="Gene3D" id="3.40.50.300">
    <property type="entry name" value="P-loop containing nucleotide triphosphate hydrolases"/>
    <property type="match status" value="1"/>
</dbReference>
<comment type="subcellular location">
    <subcellularLocation>
        <location evidence="1">Cytoplasm</location>
    </subcellularLocation>
</comment>
<name>A0A3L9YLE8_9RHOB</name>
<dbReference type="GO" id="GO:0005737">
    <property type="term" value="C:cytoplasm"/>
    <property type="evidence" value="ECO:0007669"/>
    <property type="project" value="UniProtKB-SubCell"/>
</dbReference>
<evidence type="ECO:0000313" key="12">
    <source>
        <dbReference type="Proteomes" id="UP000281343"/>
    </source>
</evidence>
<dbReference type="InterPro" id="IPR027417">
    <property type="entry name" value="P-loop_NTPase"/>
</dbReference>
<dbReference type="GO" id="GO:0005524">
    <property type="term" value="F:ATP binding"/>
    <property type="evidence" value="ECO:0007669"/>
    <property type="project" value="UniProtKB-KW"/>
</dbReference>
<dbReference type="PANTHER" id="PTHR33540:SF2">
    <property type="entry name" value="TRNA THREONYLCARBAMOYLADENOSINE BIOSYNTHESIS PROTEIN TSAE"/>
    <property type="match status" value="1"/>
</dbReference>
<comment type="similarity">
    <text evidence="2">Belongs to the TsaE family.</text>
</comment>
<evidence type="ECO:0000256" key="3">
    <source>
        <dbReference type="ARBA" id="ARBA00019010"/>
    </source>
</evidence>
<evidence type="ECO:0000256" key="6">
    <source>
        <dbReference type="ARBA" id="ARBA00022723"/>
    </source>
</evidence>
<organism evidence="11 12">
    <name type="scientific">Rhodophyticola porphyridii</name>
    <dbReference type="NCBI Taxonomy" id="1852017"/>
    <lineage>
        <taxon>Bacteria</taxon>
        <taxon>Pseudomonadati</taxon>
        <taxon>Pseudomonadota</taxon>
        <taxon>Alphaproteobacteria</taxon>
        <taxon>Rhodobacterales</taxon>
        <taxon>Roseobacteraceae</taxon>
        <taxon>Rhodophyticola</taxon>
    </lineage>
</organism>
<sequence length="173" mass="18502">MSDTAACSPELPCLARWVSTSPEATAAMAARIGAELRAGDVILLAGDLGSGKTHFARALIQSRQAEHGTAEDVPSPSFTLVQTYHAGDLEIWHCDLYRLTGADDALELGLEEAFSDALCLIEWPDRLAGCWPEGAAWLVFSHDPETPDRRGVSLHMADDTGLAARLARCLEAG</sequence>
<dbReference type="EMBL" id="RCNT01000001">
    <property type="protein sequence ID" value="RMA43550.1"/>
    <property type="molecule type" value="Genomic_DNA"/>
</dbReference>
<dbReference type="AlphaFoldDB" id="A0A3L9YLE8"/>
<dbReference type="GO" id="GO:0002949">
    <property type="term" value="P:tRNA threonylcarbamoyladenosine modification"/>
    <property type="evidence" value="ECO:0007669"/>
    <property type="project" value="InterPro"/>
</dbReference>
<keyword evidence="11" id="KW-0808">Transferase</keyword>
<accession>A0A3L9YLE8</accession>
<gene>
    <name evidence="11" type="primary">tsaE</name>
    <name evidence="11" type="ORF">D9R08_01000</name>
</gene>
<reference evidence="11 12" key="1">
    <citation type="submission" date="2018-10" db="EMBL/GenBank/DDBJ databases">
        <authorList>
            <person name="Jung H.S."/>
            <person name="Jeon C.O."/>
        </authorList>
    </citation>
    <scope>NUCLEOTIDE SEQUENCE [LARGE SCALE GENOMIC DNA]</scope>
    <source>
        <strain evidence="11 12">MA-7-27</strain>
    </source>
</reference>
<protein>
    <recommendedName>
        <fullName evidence="3">tRNA threonylcarbamoyladenosine biosynthesis protein TsaE</fullName>
    </recommendedName>
    <alternativeName>
        <fullName evidence="10">t(6)A37 threonylcarbamoyladenosine biosynthesis protein TsaE</fullName>
    </alternativeName>
</protein>
<keyword evidence="6" id="KW-0479">Metal-binding</keyword>
<evidence type="ECO:0000313" key="11">
    <source>
        <dbReference type="EMBL" id="RMA43550.1"/>
    </source>
</evidence>
<keyword evidence="9" id="KW-0460">Magnesium</keyword>
<dbReference type="GO" id="GO:0046872">
    <property type="term" value="F:metal ion binding"/>
    <property type="evidence" value="ECO:0007669"/>
    <property type="project" value="UniProtKB-KW"/>
</dbReference>
<dbReference type="RefSeq" id="WP_121896143.1">
    <property type="nucleotide sequence ID" value="NZ_RCNT01000001.1"/>
</dbReference>
<dbReference type="Pfam" id="PF02367">
    <property type="entry name" value="TsaE"/>
    <property type="match status" value="1"/>
</dbReference>